<dbReference type="SUPFAM" id="SSF52317">
    <property type="entry name" value="Class I glutamine amidotransferase-like"/>
    <property type="match status" value="1"/>
</dbReference>
<organism evidence="2 3">
    <name type="scientific">Algoriphagus yeomjeoni</name>
    <dbReference type="NCBI Taxonomy" id="291403"/>
    <lineage>
        <taxon>Bacteria</taxon>
        <taxon>Pseudomonadati</taxon>
        <taxon>Bacteroidota</taxon>
        <taxon>Cytophagia</taxon>
        <taxon>Cytophagales</taxon>
        <taxon>Cyclobacteriaceae</taxon>
        <taxon>Algoriphagus</taxon>
    </lineage>
</organism>
<dbReference type="Proteomes" id="UP000249610">
    <property type="component" value="Unassembled WGS sequence"/>
</dbReference>
<feature type="domain" description="ThuA-like" evidence="1">
    <location>
        <begin position="45"/>
        <end position="250"/>
    </location>
</feature>
<keyword evidence="2" id="KW-0315">Glutamine amidotransferase</keyword>
<keyword evidence="3" id="KW-1185">Reference proteome</keyword>
<dbReference type="EMBL" id="QLLK01000001">
    <property type="protein sequence ID" value="RAI94778.1"/>
    <property type="molecule type" value="Genomic_DNA"/>
</dbReference>
<dbReference type="PANTHER" id="PTHR40469:SF2">
    <property type="entry name" value="GALACTOSE-BINDING DOMAIN-LIKE SUPERFAMILY PROTEIN"/>
    <property type="match status" value="1"/>
</dbReference>
<reference evidence="2 3" key="1">
    <citation type="submission" date="2018-06" db="EMBL/GenBank/DDBJ databases">
        <title>Genomic Encyclopedia of Archaeal and Bacterial Type Strains, Phase II (KMG-II): from individual species to whole genera.</title>
        <authorList>
            <person name="Goeker M."/>
        </authorList>
    </citation>
    <scope>NUCLEOTIDE SEQUENCE [LARGE SCALE GENOMIC DNA]</scope>
    <source>
        <strain evidence="2 3">DSM 23446</strain>
    </source>
</reference>
<sequence>MKTTRRVNLKGLLKLGLSFILTFGLMMNLNAETKENPNSRRKPIKVLIVGGNASHDFQKWYKEVDAATLERNGLAEVTYTEDTDNIKDYLDTIDVLFLSNNKPINDLATREAIFAFADAGKGIIIAHAGMWYSWRDWPEYNKELVSGGSRGHNRYGKFNVDLTDVKHPVTKGVPAHFSLDDELYYQKVDPAGPGIEVLANASTEGSEVFPSVYIVKHAKAKIVGIALGHDAASHELEAYQTMIRNAVKWAAK</sequence>
<dbReference type="InterPro" id="IPR029010">
    <property type="entry name" value="ThuA-like"/>
</dbReference>
<gene>
    <name evidence="2" type="ORF">LV83_00024</name>
</gene>
<comment type="caution">
    <text evidence="2">The sequence shown here is derived from an EMBL/GenBank/DDBJ whole genome shotgun (WGS) entry which is preliminary data.</text>
</comment>
<dbReference type="Pfam" id="PF06283">
    <property type="entry name" value="ThuA"/>
    <property type="match status" value="1"/>
</dbReference>
<dbReference type="RefSeq" id="WP_111609496.1">
    <property type="nucleotide sequence ID" value="NZ_QLLK01000001.1"/>
</dbReference>
<dbReference type="AlphaFoldDB" id="A0A327PRJ8"/>
<evidence type="ECO:0000259" key="1">
    <source>
        <dbReference type="Pfam" id="PF06283"/>
    </source>
</evidence>
<dbReference type="OrthoDB" id="1117240at2"/>
<name>A0A327PRJ8_9BACT</name>
<dbReference type="InterPro" id="IPR029062">
    <property type="entry name" value="Class_I_gatase-like"/>
</dbReference>
<accession>A0A327PRJ8</accession>
<evidence type="ECO:0000313" key="3">
    <source>
        <dbReference type="Proteomes" id="UP000249610"/>
    </source>
</evidence>
<dbReference type="GO" id="GO:0016740">
    <property type="term" value="F:transferase activity"/>
    <property type="evidence" value="ECO:0007669"/>
    <property type="project" value="UniProtKB-KW"/>
</dbReference>
<evidence type="ECO:0000313" key="2">
    <source>
        <dbReference type="EMBL" id="RAI94778.1"/>
    </source>
</evidence>
<protein>
    <submittedName>
        <fullName evidence="2">Type 1 glutamine amidotransferase</fullName>
    </submittedName>
</protein>
<dbReference type="Gene3D" id="3.40.50.880">
    <property type="match status" value="1"/>
</dbReference>
<keyword evidence="2" id="KW-0808">Transferase</keyword>
<dbReference type="PANTHER" id="PTHR40469">
    <property type="entry name" value="SECRETED GLYCOSYL HYDROLASE"/>
    <property type="match status" value="1"/>
</dbReference>
<proteinExistence type="predicted"/>